<organism evidence="1 2">
    <name type="scientific">Novipirellula herctigrandis</name>
    <dbReference type="NCBI Taxonomy" id="2527986"/>
    <lineage>
        <taxon>Bacteria</taxon>
        <taxon>Pseudomonadati</taxon>
        <taxon>Planctomycetota</taxon>
        <taxon>Planctomycetia</taxon>
        <taxon>Pirellulales</taxon>
        <taxon>Pirellulaceae</taxon>
        <taxon>Novipirellula</taxon>
    </lineage>
</organism>
<sequence>MAASAPLGASHYWFLTAERLQQLAVGRAAHPRRSTILGGELRALIRFRSSRPRGLLSLGLSQNRTCGTHIRLFKSIVSDLWTHRDLLG</sequence>
<dbReference type="EMBL" id="SJPJ01000001">
    <property type="protein sequence ID" value="TWT81302.1"/>
    <property type="molecule type" value="Genomic_DNA"/>
</dbReference>
<name>A0A5C5Z1P0_9BACT</name>
<proteinExistence type="predicted"/>
<reference evidence="1 2" key="1">
    <citation type="submission" date="2019-02" db="EMBL/GenBank/DDBJ databases">
        <title>Deep-cultivation of Planctomycetes and their phenomic and genomic characterization uncovers novel biology.</title>
        <authorList>
            <person name="Wiegand S."/>
            <person name="Jogler M."/>
            <person name="Boedeker C."/>
            <person name="Pinto D."/>
            <person name="Vollmers J."/>
            <person name="Rivas-Marin E."/>
            <person name="Kohn T."/>
            <person name="Peeters S.H."/>
            <person name="Heuer A."/>
            <person name="Rast P."/>
            <person name="Oberbeckmann S."/>
            <person name="Bunk B."/>
            <person name="Jeske O."/>
            <person name="Meyerdierks A."/>
            <person name="Storesund J.E."/>
            <person name="Kallscheuer N."/>
            <person name="Luecker S."/>
            <person name="Lage O.M."/>
            <person name="Pohl T."/>
            <person name="Merkel B.J."/>
            <person name="Hornburger P."/>
            <person name="Mueller R.-W."/>
            <person name="Bruemmer F."/>
            <person name="Labrenz M."/>
            <person name="Spormann A.M."/>
            <person name="Op Den Camp H."/>
            <person name="Overmann J."/>
            <person name="Amann R."/>
            <person name="Jetten M.S.M."/>
            <person name="Mascher T."/>
            <person name="Medema M.H."/>
            <person name="Devos D.P."/>
            <person name="Kaster A.-K."/>
            <person name="Ovreas L."/>
            <person name="Rohde M."/>
            <person name="Galperin M.Y."/>
            <person name="Jogler C."/>
        </authorList>
    </citation>
    <scope>NUCLEOTIDE SEQUENCE [LARGE SCALE GENOMIC DNA]</scope>
    <source>
        <strain evidence="1 2">CA13</strain>
    </source>
</reference>
<evidence type="ECO:0000313" key="2">
    <source>
        <dbReference type="Proteomes" id="UP000315010"/>
    </source>
</evidence>
<dbReference type="Proteomes" id="UP000315010">
    <property type="component" value="Unassembled WGS sequence"/>
</dbReference>
<evidence type="ECO:0000313" key="1">
    <source>
        <dbReference type="EMBL" id="TWT81302.1"/>
    </source>
</evidence>
<keyword evidence="2" id="KW-1185">Reference proteome</keyword>
<comment type="caution">
    <text evidence="1">The sequence shown here is derived from an EMBL/GenBank/DDBJ whole genome shotgun (WGS) entry which is preliminary data.</text>
</comment>
<protein>
    <submittedName>
        <fullName evidence="1">Uncharacterized protein</fullName>
    </submittedName>
</protein>
<gene>
    <name evidence="1" type="ORF">CA13_27530</name>
</gene>
<dbReference type="AlphaFoldDB" id="A0A5C5Z1P0"/>
<accession>A0A5C5Z1P0</accession>